<accession>A0A1I5I455</accession>
<evidence type="ECO:0000313" key="3">
    <source>
        <dbReference type="EMBL" id="SFO55317.1"/>
    </source>
</evidence>
<feature type="signal peptide" evidence="2">
    <location>
        <begin position="1"/>
        <end position="27"/>
    </location>
</feature>
<organism evidence="3 4">
    <name type="scientific">Cohaesibacter marisflavi</name>
    <dbReference type="NCBI Taxonomy" id="655353"/>
    <lineage>
        <taxon>Bacteria</taxon>
        <taxon>Pseudomonadati</taxon>
        <taxon>Pseudomonadota</taxon>
        <taxon>Alphaproteobacteria</taxon>
        <taxon>Hyphomicrobiales</taxon>
        <taxon>Cohaesibacteraceae</taxon>
    </lineage>
</organism>
<evidence type="ECO:0000256" key="1">
    <source>
        <dbReference type="ARBA" id="ARBA00006987"/>
    </source>
</evidence>
<name>A0A1I5I455_9HYPH</name>
<dbReference type="PIRSF" id="PIRSF017082">
    <property type="entry name" value="YflP"/>
    <property type="match status" value="1"/>
</dbReference>
<comment type="similarity">
    <text evidence="1">Belongs to the UPF0065 (bug) family.</text>
</comment>
<dbReference type="OrthoDB" id="8443386at2"/>
<proteinExistence type="inferred from homology"/>
<dbReference type="EMBL" id="FOVR01000008">
    <property type="protein sequence ID" value="SFO55317.1"/>
    <property type="molecule type" value="Genomic_DNA"/>
</dbReference>
<dbReference type="Proteomes" id="UP000199236">
    <property type="component" value="Unassembled WGS sequence"/>
</dbReference>
<dbReference type="PANTHER" id="PTHR42928:SF5">
    <property type="entry name" value="BLR1237 PROTEIN"/>
    <property type="match status" value="1"/>
</dbReference>
<keyword evidence="4" id="KW-1185">Reference proteome</keyword>
<dbReference type="RefSeq" id="WP_090073574.1">
    <property type="nucleotide sequence ID" value="NZ_FOVR01000008.1"/>
</dbReference>
<dbReference type="PANTHER" id="PTHR42928">
    <property type="entry name" value="TRICARBOXYLATE-BINDING PROTEIN"/>
    <property type="match status" value="1"/>
</dbReference>
<dbReference type="STRING" id="655353.SAMN04488056_10832"/>
<dbReference type="InterPro" id="IPR042100">
    <property type="entry name" value="Bug_dom1"/>
</dbReference>
<dbReference type="Gene3D" id="3.40.190.10">
    <property type="entry name" value="Periplasmic binding protein-like II"/>
    <property type="match status" value="1"/>
</dbReference>
<gene>
    <name evidence="3" type="ORF">SAMN04488056_10832</name>
</gene>
<protein>
    <submittedName>
        <fullName evidence="3">Tripartite-type tricarboxylate transporter, receptor component TctC</fullName>
    </submittedName>
</protein>
<dbReference type="InterPro" id="IPR005064">
    <property type="entry name" value="BUG"/>
</dbReference>
<dbReference type="Pfam" id="PF03401">
    <property type="entry name" value="TctC"/>
    <property type="match status" value="1"/>
</dbReference>
<dbReference type="CDD" id="cd07012">
    <property type="entry name" value="PBP2_Bug_TTT"/>
    <property type="match status" value="1"/>
</dbReference>
<dbReference type="Gene3D" id="3.40.190.150">
    <property type="entry name" value="Bordetella uptake gene, domain 1"/>
    <property type="match status" value="1"/>
</dbReference>
<sequence>MKHSIKQIFRASVATLAVFAAVGGAQAAWPERAVTIIVPWSAGGGTDATARMVAADLQEHFGQPFNVVNRTGGGGLVGHAAIGNAKADGYTLGVITIESTMYESQGLPGVTPDDFDYIGRYNADAIGINVSTKADYGSVQDLIEAVKANPGKITASGANRGGLSHLAWAGLLNTLDISPEASNWVASAGSAPAMQQLAAGAIDVVSTSPAEARSLVEAGEVKTLALISGEKSELFPDLPTTDEAFGIKWSPMPFRGLAGPDGMPKEVVEQLSAALKDITEDKEFRDFMKSRGFSVAYQDAATFKDTVMAARTGLAETMKAVGLAK</sequence>
<keyword evidence="3" id="KW-0675">Receptor</keyword>
<feature type="chain" id="PRO_5011476401" evidence="2">
    <location>
        <begin position="28"/>
        <end position="325"/>
    </location>
</feature>
<keyword evidence="2" id="KW-0732">Signal</keyword>
<evidence type="ECO:0000313" key="4">
    <source>
        <dbReference type="Proteomes" id="UP000199236"/>
    </source>
</evidence>
<dbReference type="SUPFAM" id="SSF53850">
    <property type="entry name" value="Periplasmic binding protein-like II"/>
    <property type="match status" value="1"/>
</dbReference>
<dbReference type="AlphaFoldDB" id="A0A1I5I455"/>
<reference evidence="3 4" key="1">
    <citation type="submission" date="2016-10" db="EMBL/GenBank/DDBJ databases">
        <authorList>
            <person name="de Groot N.N."/>
        </authorList>
    </citation>
    <scope>NUCLEOTIDE SEQUENCE [LARGE SCALE GENOMIC DNA]</scope>
    <source>
        <strain evidence="3 4">CGMCC 1.9157</strain>
    </source>
</reference>
<evidence type="ECO:0000256" key="2">
    <source>
        <dbReference type="SAM" id="SignalP"/>
    </source>
</evidence>